<organism evidence="1">
    <name type="scientific">Lygus hesperus</name>
    <name type="common">Western plant bug</name>
    <dbReference type="NCBI Taxonomy" id="30085"/>
    <lineage>
        <taxon>Eukaryota</taxon>
        <taxon>Metazoa</taxon>
        <taxon>Ecdysozoa</taxon>
        <taxon>Arthropoda</taxon>
        <taxon>Hexapoda</taxon>
        <taxon>Insecta</taxon>
        <taxon>Pterygota</taxon>
        <taxon>Neoptera</taxon>
        <taxon>Paraneoptera</taxon>
        <taxon>Hemiptera</taxon>
        <taxon>Heteroptera</taxon>
        <taxon>Panheteroptera</taxon>
        <taxon>Cimicomorpha</taxon>
        <taxon>Miridae</taxon>
        <taxon>Mirini</taxon>
        <taxon>Lygus</taxon>
    </lineage>
</organism>
<proteinExistence type="predicted"/>
<sequence>SVLYCKTKRSLHRCRRRRMNDDCAKSVSGSRVRRIKRKLRKVSGLKTAAADQKGKNEIMMKKSIVIDVCRATRKKTTHMKKRRSSRSYLTILIVRRKRNDKHASNVSGRRGRK</sequence>
<accession>A0A146MFC0</accession>
<dbReference type="EMBL" id="GDHC01000148">
    <property type="protein sequence ID" value="JAQ18481.1"/>
    <property type="molecule type" value="Transcribed_RNA"/>
</dbReference>
<gene>
    <name evidence="1" type="ORF">g.19965</name>
</gene>
<name>A0A146MFC0_LYGHE</name>
<protein>
    <submittedName>
        <fullName evidence="1">Uncharacterized protein</fullName>
    </submittedName>
</protein>
<dbReference type="AlphaFoldDB" id="A0A146MFC0"/>
<feature type="non-terminal residue" evidence="1">
    <location>
        <position position="1"/>
    </location>
</feature>
<evidence type="ECO:0000313" key="1">
    <source>
        <dbReference type="EMBL" id="JAQ18481.1"/>
    </source>
</evidence>
<reference evidence="1" key="1">
    <citation type="journal article" date="2016" name="Gigascience">
        <title>De novo construction of an expanded transcriptome assembly for the western tarnished plant bug, Lygus hesperus.</title>
        <authorList>
            <person name="Tassone E.E."/>
            <person name="Geib S.M."/>
            <person name="Hall B."/>
            <person name="Fabrick J.A."/>
            <person name="Brent C.S."/>
            <person name="Hull J.J."/>
        </authorList>
    </citation>
    <scope>NUCLEOTIDE SEQUENCE</scope>
</reference>